<dbReference type="STRING" id="502025.Hoch_2307"/>
<evidence type="ECO:0000313" key="6">
    <source>
        <dbReference type="EMBL" id="ACY14850.1"/>
    </source>
</evidence>
<protein>
    <recommendedName>
        <fullName evidence="5">Probable RNA 2'-phosphotransferase</fullName>
        <ecNumber evidence="5">2.7.1.-</ecNumber>
    </recommendedName>
</protein>
<dbReference type="OrthoDB" id="4537997at2"/>
<dbReference type="PANTHER" id="PTHR12684:SF2">
    <property type="entry name" value="TRNA 2'-PHOSPHOTRANSFERASE 1"/>
    <property type="match status" value="1"/>
</dbReference>
<dbReference type="EC" id="2.7.1.-" evidence="5"/>
<name>D0LI21_HALO1</name>
<dbReference type="InterPro" id="IPR002745">
    <property type="entry name" value="Ptrans_KptA/Tpt1"/>
</dbReference>
<dbReference type="GO" id="GO:0003950">
    <property type="term" value="F:NAD+ poly-ADP-ribosyltransferase activity"/>
    <property type="evidence" value="ECO:0007669"/>
    <property type="project" value="InterPro"/>
</dbReference>
<reference evidence="6 7" key="1">
    <citation type="journal article" date="2010" name="Stand. Genomic Sci.">
        <title>Complete genome sequence of Haliangium ochraceum type strain (SMP-2).</title>
        <authorList>
            <consortium name="US DOE Joint Genome Institute (JGI-PGF)"/>
            <person name="Ivanova N."/>
            <person name="Daum C."/>
            <person name="Lang E."/>
            <person name="Abt B."/>
            <person name="Kopitz M."/>
            <person name="Saunders E."/>
            <person name="Lapidus A."/>
            <person name="Lucas S."/>
            <person name="Glavina Del Rio T."/>
            <person name="Nolan M."/>
            <person name="Tice H."/>
            <person name="Copeland A."/>
            <person name="Cheng J.F."/>
            <person name="Chen F."/>
            <person name="Bruce D."/>
            <person name="Goodwin L."/>
            <person name="Pitluck S."/>
            <person name="Mavromatis K."/>
            <person name="Pati A."/>
            <person name="Mikhailova N."/>
            <person name="Chen A."/>
            <person name="Palaniappan K."/>
            <person name="Land M."/>
            <person name="Hauser L."/>
            <person name="Chang Y.J."/>
            <person name="Jeffries C.D."/>
            <person name="Detter J.C."/>
            <person name="Brettin T."/>
            <person name="Rohde M."/>
            <person name="Goker M."/>
            <person name="Bristow J."/>
            <person name="Markowitz V."/>
            <person name="Eisen J.A."/>
            <person name="Hugenholtz P."/>
            <person name="Kyrpides N.C."/>
            <person name="Klenk H.P."/>
        </authorList>
    </citation>
    <scope>NUCLEOTIDE SEQUENCE [LARGE SCALE GENOMIC DNA]</scope>
    <source>
        <strain evidence="7">DSM 14365 / CIP 107738 / JCM 11303 / AJ 13395 / SMP-2</strain>
    </source>
</reference>
<dbReference type="HOGENOM" id="CLU_052998_4_1_7"/>
<dbReference type="GO" id="GO:0006388">
    <property type="term" value="P:tRNA splicing, via endonucleolytic cleavage and ligation"/>
    <property type="evidence" value="ECO:0007669"/>
    <property type="project" value="UniProtKB-UniRule"/>
</dbReference>
<sequence length="201" mass="21954">MQDAQKHLSRRISSLLRHRAGDAGLSMDAAGWVEIDALLAHLGESRELLDAVVQTNNKARFEVAGTRIRASQGHSLENMPVTRDALEASWSRFDGEDSLWHGTQPEVVESIARDGLLHGARSHVHLAESRDSSVGKRSNVGVLLEISPSELRAAGWELFKSPNGVILCRHVPPECIVDIHPLTKRARQNASAMRAALSLPA</sequence>
<keyword evidence="2 5" id="KW-0808">Transferase</keyword>
<dbReference type="Proteomes" id="UP000001880">
    <property type="component" value="Chromosome"/>
</dbReference>
<proteinExistence type="inferred from homology"/>
<evidence type="ECO:0000256" key="2">
    <source>
        <dbReference type="ARBA" id="ARBA00022679"/>
    </source>
</evidence>
<keyword evidence="3 5" id="KW-0520">NAD</keyword>
<dbReference type="HAMAP" id="MF_00299">
    <property type="entry name" value="KptA"/>
    <property type="match status" value="1"/>
</dbReference>
<evidence type="ECO:0000256" key="4">
    <source>
        <dbReference type="ARBA" id="ARBA00025212"/>
    </source>
</evidence>
<evidence type="ECO:0000313" key="7">
    <source>
        <dbReference type="Proteomes" id="UP000001880"/>
    </source>
</evidence>
<dbReference type="InterPro" id="IPR042080">
    <property type="entry name" value="RNA_2'-PTrans_N"/>
</dbReference>
<comment type="similarity">
    <text evidence="1 5">Belongs to the KptA/TPT1 family.</text>
</comment>
<dbReference type="AlphaFoldDB" id="D0LI21"/>
<organism evidence="6 7">
    <name type="scientific">Haliangium ochraceum (strain DSM 14365 / JCM 11303 / SMP-2)</name>
    <dbReference type="NCBI Taxonomy" id="502025"/>
    <lineage>
        <taxon>Bacteria</taxon>
        <taxon>Pseudomonadati</taxon>
        <taxon>Myxococcota</taxon>
        <taxon>Polyangia</taxon>
        <taxon>Haliangiales</taxon>
        <taxon>Kofleriaceae</taxon>
        <taxon>Haliangium</taxon>
    </lineage>
</organism>
<evidence type="ECO:0000256" key="5">
    <source>
        <dbReference type="HAMAP-Rule" id="MF_00299"/>
    </source>
</evidence>
<dbReference type="KEGG" id="hoh:Hoch_2307"/>
<evidence type="ECO:0000256" key="1">
    <source>
        <dbReference type="ARBA" id="ARBA00009836"/>
    </source>
</evidence>
<keyword evidence="7" id="KW-1185">Reference proteome</keyword>
<accession>D0LI21</accession>
<dbReference type="Gene3D" id="3.20.170.30">
    <property type="match status" value="1"/>
</dbReference>
<dbReference type="EMBL" id="CP001804">
    <property type="protein sequence ID" value="ACY14850.1"/>
    <property type="molecule type" value="Genomic_DNA"/>
</dbReference>
<dbReference type="InterPro" id="IPR042081">
    <property type="entry name" value="RNA_2'-PTrans_C"/>
</dbReference>
<dbReference type="eggNOG" id="COG1859">
    <property type="taxonomic scope" value="Bacteria"/>
</dbReference>
<comment type="function">
    <text evidence="4 5">Removes the 2'-phosphate from RNA via an intermediate in which the phosphate is ADP-ribosylated by NAD followed by a presumed transesterification to release the RNA and generate ADP-ribose 1''-2''-cyclic phosphate (APPR&gt;P). May function as an ADP-ribosylase.</text>
</comment>
<dbReference type="PANTHER" id="PTHR12684">
    <property type="entry name" value="PUTATIVE PHOSPHOTRANSFERASE"/>
    <property type="match status" value="1"/>
</dbReference>
<dbReference type="SUPFAM" id="SSF56399">
    <property type="entry name" value="ADP-ribosylation"/>
    <property type="match status" value="1"/>
</dbReference>
<evidence type="ECO:0000256" key="3">
    <source>
        <dbReference type="ARBA" id="ARBA00023027"/>
    </source>
</evidence>
<dbReference type="RefSeq" id="WP_012827458.1">
    <property type="nucleotide sequence ID" value="NC_013440.1"/>
</dbReference>
<dbReference type="Gene3D" id="1.10.10.970">
    <property type="entry name" value="RNA 2'-phosphotransferase, Tpt1/KptA family, N-terminal domain"/>
    <property type="match status" value="1"/>
</dbReference>
<dbReference type="InterPro" id="IPR022928">
    <property type="entry name" value="RNA_2'-PTrans_KptA"/>
</dbReference>
<dbReference type="GO" id="GO:0000215">
    <property type="term" value="F:tRNA 2'-phosphotransferase activity"/>
    <property type="evidence" value="ECO:0007669"/>
    <property type="project" value="TreeGrafter"/>
</dbReference>
<dbReference type="Pfam" id="PF01885">
    <property type="entry name" value="PTS_2-RNA"/>
    <property type="match status" value="1"/>
</dbReference>
<gene>
    <name evidence="5" type="primary">kptA</name>
    <name evidence="6" type="ordered locus">Hoch_2307</name>
</gene>